<evidence type="ECO:0000313" key="2">
    <source>
        <dbReference type="Proteomes" id="UP000035016"/>
    </source>
</evidence>
<protein>
    <submittedName>
        <fullName evidence="1">Uncharacterized protein</fullName>
    </submittedName>
</protein>
<reference evidence="1 2" key="1">
    <citation type="submission" date="2015-02" db="EMBL/GenBank/DDBJ databases">
        <authorList>
            <person name="Gomez-Escribano P.J."/>
        </authorList>
    </citation>
    <scope>NUCLEOTIDE SEQUENCE [LARGE SCALE GENOMIC DNA]</scope>
    <source>
        <strain evidence="2">C34 (DSM 42122 / NRRL B-24963)</strain>
    </source>
</reference>
<evidence type="ECO:0000313" key="1">
    <source>
        <dbReference type="EMBL" id="CQR60568.1"/>
    </source>
</evidence>
<name>A0A0F7VPR1_STRLW</name>
<organism evidence="1 2">
    <name type="scientific">Streptomyces leeuwenhoekii</name>
    <dbReference type="NCBI Taxonomy" id="1437453"/>
    <lineage>
        <taxon>Bacteria</taxon>
        <taxon>Bacillati</taxon>
        <taxon>Actinomycetota</taxon>
        <taxon>Actinomycetes</taxon>
        <taxon>Kitasatosporales</taxon>
        <taxon>Streptomycetaceae</taxon>
        <taxon>Streptomyces</taxon>
    </lineage>
</organism>
<dbReference type="KEGG" id="sle:sle_11060"/>
<dbReference type="Proteomes" id="UP000035016">
    <property type="component" value="Chromosome Chromosome"/>
</dbReference>
<gene>
    <name evidence="1" type="primary">sle_11060</name>
</gene>
<dbReference type="EMBL" id="LN831790">
    <property type="protein sequence ID" value="CQR60568.1"/>
    <property type="molecule type" value="Genomic_DNA"/>
</dbReference>
<sequence length="53" mass="5863">MLTREEPMTPAQRLPIIYIRGFVGDTAGIVRRDTACPVRFRGPSCGDELRDAG</sequence>
<proteinExistence type="predicted"/>
<accession>A0A0F7VPR1</accession>
<dbReference type="AlphaFoldDB" id="A0A0F7VPR1"/>